<gene>
    <name evidence="1" type="ORF">Amal_03495</name>
</gene>
<dbReference type="InterPro" id="IPR052159">
    <property type="entry name" value="Competence_DNA_uptake"/>
</dbReference>
<proteinExistence type="predicted"/>
<evidence type="ECO:0000313" key="1">
    <source>
        <dbReference type="EMBL" id="OAG75332.1"/>
    </source>
</evidence>
<dbReference type="PANTHER" id="PTHR30619:SF1">
    <property type="entry name" value="RECOMBINATION PROTEIN 2"/>
    <property type="match status" value="1"/>
</dbReference>
<dbReference type="SUPFAM" id="SSF56281">
    <property type="entry name" value="Metallo-hydrolase/oxidoreductase"/>
    <property type="match status" value="1"/>
</dbReference>
<reference evidence="1 2" key="1">
    <citation type="submission" date="2016-03" db="EMBL/GenBank/DDBJ databases">
        <title>Draft genome sequence of Acetobacter malorum CECT 7742, a strain isolated from strawberry vinegar.</title>
        <authorList>
            <person name="Sainz F."/>
            <person name="Mas A."/>
            <person name="Torija M.J."/>
        </authorList>
    </citation>
    <scope>NUCLEOTIDE SEQUENCE [LARGE SCALE GENOMIC DNA]</scope>
    <source>
        <strain evidence="1 2">CECT 7742</strain>
    </source>
</reference>
<dbReference type="PATRIC" id="fig|178901.16.peg.3738"/>
<dbReference type="EMBL" id="LVHD01000067">
    <property type="protein sequence ID" value="OAG75332.1"/>
    <property type="molecule type" value="Genomic_DNA"/>
</dbReference>
<dbReference type="InterPro" id="IPR036866">
    <property type="entry name" value="RibonucZ/Hydroxyglut_hydro"/>
</dbReference>
<dbReference type="PANTHER" id="PTHR30619">
    <property type="entry name" value="DNA INTERNALIZATION/COMPETENCE PROTEIN COMEC/REC2"/>
    <property type="match status" value="1"/>
</dbReference>
<organism evidence="1 2">
    <name type="scientific">Acetobacter malorum</name>
    <dbReference type="NCBI Taxonomy" id="178901"/>
    <lineage>
        <taxon>Bacteria</taxon>
        <taxon>Pseudomonadati</taxon>
        <taxon>Pseudomonadota</taxon>
        <taxon>Alphaproteobacteria</taxon>
        <taxon>Acetobacterales</taxon>
        <taxon>Acetobacteraceae</taxon>
        <taxon>Acetobacter</taxon>
    </lineage>
</organism>
<sequence>MSINNAKSIETRFRAYQLETDGSLFSYWAEGKFTLIEARFTNLSASQLQAEMEACGSPFVDTLHITSWDNDHCSCTEIQNLLEATCPTKIECPGYSPKSQNGLKSIEIIKNYISKSMDSNRPSHIKNISPDYISLLDEAVESEYRDVYYNPRYIDDCCGNNNSTVKIFRYGCFNVLSLGDVESSNISSYLRRRRILQRETDIMLLAHHGADNGFTTNKLINHIKPSVAICSSNRGNQYDHPPQSIRNILQHNGVPLCTTKDGDVIIESVGDHTGEYLVTNYQTGSTQIKNSFKKTAKKKKILSYNRDTLRNIQKGIPSYRK</sequence>
<dbReference type="AlphaFoldDB" id="A0A177G4V8"/>
<accession>A0A177G4V8</accession>
<dbReference type="Proteomes" id="UP000077349">
    <property type="component" value="Unassembled WGS sequence"/>
</dbReference>
<protein>
    <submittedName>
        <fullName evidence="1">ComEC family competence protein</fullName>
    </submittedName>
</protein>
<name>A0A177G4V8_9PROT</name>
<evidence type="ECO:0000313" key="2">
    <source>
        <dbReference type="Proteomes" id="UP000077349"/>
    </source>
</evidence>
<dbReference type="Gene3D" id="3.60.15.10">
    <property type="entry name" value="Ribonuclease Z/Hydroxyacylglutathione hydrolase-like"/>
    <property type="match status" value="1"/>
</dbReference>
<comment type="caution">
    <text evidence="1">The sequence shown here is derived from an EMBL/GenBank/DDBJ whole genome shotgun (WGS) entry which is preliminary data.</text>
</comment>